<dbReference type="InterPro" id="IPR004794">
    <property type="entry name" value="Eubact_RibD"/>
</dbReference>
<comment type="pathway">
    <text evidence="2 13">Cofactor biosynthesis; riboflavin biosynthesis; 5-amino-6-(D-ribitylamino)uracil from GTP: step 2/4.</text>
</comment>
<evidence type="ECO:0000256" key="1">
    <source>
        <dbReference type="ARBA" id="ARBA00002151"/>
    </source>
</evidence>
<keyword evidence="8 13" id="KW-0378">Hydrolase</keyword>
<evidence type="ECO:0000256" key="6">
    <source>
        <dbReference type="ARBA" id="ARBA00022619"/>
    </source>
</evidence>
<feature type="binding site" evidence="15">
    <location>
        <position position="185"/>
    </location>
    <ligand>
        <name>substrate</name>
    </ligand>
</feature>
<comment type="catalytic activity">
    <reaction evidence="13">
        <text>5-amino-6-(5-phospho-D-ribitylamino)uracil + NADP(+) = 5-amino-6-(5-phospho-D-ribosylamino)uracil + NADPH + H(+)</text>
        <dbReference type="Rhea" id="RHEA:17845"/>
        <dbReference type="ChEBI" id="CHEBI:15378"/>
        <dbReference type="ChEBI" id="CHEBI:57783"/>
        <dbReference type="ChEBI" id="CHEBI:58349"/>
        <dbReference type="ChEBI" id="CHEBI:58421"/>
        <dbReference type="ChEBI" id="CHEBI:58453"/>
        <dbReference type="EC" id="1.1.1.193"/>
    </reaction>
</comment>
<evidence type="ECO:0000256" key="16">
    <source>
        <dbReference type="PIRSR" id="PIRSR006769-3"/>
    </source>
</evidence>
<feature type="binding site" evidence="15">
    <location>
        <position position="208"/>
    </location>
    <ligand>
        <name>substrate</name>
    </ligand>
</feature>
<dbReference type="PANTHER" id="PTHR38011">
    <property type="entry name" value="DIHYDROFOLATE REDUCTASE FAMILY PROTEIN (AFU_ORTHOLOGUE AFUA_8G06820)"/>
    <property type="match status" value="1"/>
</dbReference>
<dbReference type="UniPathway" id="UPA00275">
    <property type="reaction ID" value="UER00401"/>
</dbReference>
<feature type="domain" description="CMP/dCMP-type deaminase" evidence="17">
    <location>
        <begin position="2"/>
        <end position="115"/>
    </location>
</feature>
<sequence>MENELQYMTRALELAELGRGATSPNPLVGAVLVKNGKIIAEGYHQKYGGPHAEIHALHAAGKEAEGSTLYVSLEPCSHYGKTPPCCEAIAEAKVQRVVCAISDPNPLVQGRGLAYLRERGIETSCGLLSEQARKQNEIFLHFITTGTPFVLLKTAMSLDGKIATSTGESRWISSVESRSYMHQIRNKYSAIMVGIGTVLADDPVLTTRIEGVDGHNPIRIVMDSKARTPINSRLFKTIGDAPVIIVTSEQASFTQEETLRSVGAEVLKIPGDDQGKRIRELLTILGKRGIDSLLVEGGGTLADSFIRTRAVQKYLVCIAPIVIGGKDALTPVEGNGISSLADAAQFSITKAERIGPDILIEAYPNRRNDVYGNY</sequence>
<name>A0A372MIE5_9SPIR</name>
<evidence type="ECO:0000256" key="7">
    <source>
        <dbReference type="ARBA" id="ARBA00022723"/>
    </source>
</evidence>
<dbReference type="GO" id="GO:0008835">
    <property type="term" value="F:diaminohydroxyphosphoribosylaminopyrimidine deaminase activity"/>
    <property type="evidence" value="ECO:0007669"/>
    <property type="project" value="UniProtKB-EC"/>
</dbReference>
<feature type="binding site" evidence="15">
    <location>
        <position position="224"/>
    </location>
    <ligand>
        <name>NADP(+)</name>
        <dbReference type="ChEBI" id="CHEBI:58349"/>
    </ligand>
</feature>
<feature type="binding site" evidence="15">
    <location>
        <position position="296"/>
    </location>
    <ligand>
        <name>substrate</name>
    </ligand>
</feature>
<dbReference type="GO" id="GO:0008703">
    <property type="term" value="F:5-amino-6-(5-phosphoribosylamino)uracil reductase activity"/>
    <property type="evidence" value="ECO:0007669"/>
    <property type="project" value="UniProtKB-EC"/>
</dbReference>
<keyword evidence="9 13" id="KW-0862">Zinc</keyword>
<dbReference type="EC" id="3.5.4.26" evidence="13"/>
<feature type="binding site" evidence="16">
    <location>
        <position position="76"/>
    </location>
    <ligand>
        <name>Zn(2+)</name>
        <dbReference type="ChEBI" id="CHEBI:29105"/>
        <note>catalytic</note>
    </ligand>
</feature>
<reference evidence="18 19" key="2">
    <citation type="submission" date="2018-09" db="EMBL/GenBank/DDBJ databases">
        <title>Genome of Sphaerochaeta halotolerans strain 4-11.</title>
        <authorList>
            <person name="Nazina T.N."/>
            <person name="Sokolova D.S."/>
        </authorList>
    </citation>
    <scope>NUCLEOTIDE SEQUENCE [LARGE SCALE GENOMIC DNA]</scope>
    <source>
        <strain evidence="18 19">4-11</strain>
    </source>
</reference>
<dbReference type="RefSeq" id="WP_117329499.1">
    <property type="nucleotide sequence ID" value="NZ_QUWK01000003.1"/>
</dbReference>
<feature type="binding site" evidence="15">
    <location>
        <position position="169"/>
    </location>
    <ligand>
        <name>NADP(+)</name>
        <dbReference type="ChEBI" id="CHEBI:58349"/>
    </ligand>
</feature>
<evidence type="ECO:0000256" key="2">
    <source>
        <dbReference type="ARBA" id="ARBA00004882"/>
    </source>
</evidence>
<dbReference type="GO" id="GO:0008270">
    <property type="term" value="F:zinc ion binding"/>
    <property type="evidence" value="ECO:0007669"/>
    <property type="project" value="InterPro"/>
</dbReference>
<comment type="catalytic activity">
    <reaction evidence="13">
        <text>2,5-diamino-6-hydroxy-4-(5-phosphoribosylamino)-pyrimidine + H2O + H(+) = 5-amino-6-(5-phospho-D-ribosylamino)uracil + NH4(+)</text>
        <dbReference type="Rhea" id="RHEA:21868"/>
        <dbReference type="ChEBI" id="CHEBI:15377"/>
        <dbReference type="ChEBI" id="CHEBI:15378"/>
        <dbReference type="ChEBI" id="CHEBI:28938"/>
        <dbReference type="ChEBI" id="CHEBI:58453"/>
        <dbReference type="ChEBI" id="CHEBI:58614"/>
        <dbReference type="EC" id="3.5.4.26"/>
    </reaction>
</comment>
<protein>
    <recommendedName>
        <fullName evidence="13">Riboflavin biosynthesis protein RibD</fullName>
    </recommendedName>
    <domain>
        <recommendedName>
            <fullName evidence="13">Diaminohydroxyphosphoribosylaminopyrimidine deaminase</fullName>
            <shortName evidence="13">DRAP deaminase</shortName>
            <ecNumber evidence="13">3.5.4.26</ecNumber>
        </recommendedName>
        <alternativeName>
            <fullName evidence="13">Riboflavin-specific deaminase</fullName>
        </alternativeName>
    </domain>
    <domain>
        <recommendedName>
            <fullName evidence="13">5-amino-6-(5-phosphoribosylamino)uracil reductase</fullName>
            <ecNumber evidence="13">1.1.1.193</ecNumber>
        </recommendedName>
        <alternativeName>
            <fullName evidence="13">HTP reductase</fullName>
        </alternativeName>
    </domain>
</protein>
<evidence type="ECO:0000259" key="17">
    <source>
        <dbReference type="PROSITE" id="PS51747"/>
    </source>
</evidence>
<dbReference type="PROSITE" id="PS51747">
    <property type="entry name" value="CYT_DCMP_DEAMINASES_2"/>
    <property type="match status" value="1"/>
</dbReference>
<dbReference type="Proteomes" id="UP000264002">
    <property type="component" value="Unassembled WGS sequence"/>
</dbReference>
<dbReference type="PIRSF" id="PIRSF006769">
    <property type="entry name" value="RibD"/>
    <property type="match status" value="1"/>
</dbReference>
<dbReference type="OrthoDB" id="9800865at2"/>
<comment type="similarity">
    <text evidence="5 13">In the C-terminal section; belongs to the HTP reductase family.</text>
</comment>
<organism evidence="18 19">
    <name type="scientific">Sphaerochaeta halotolerans</name>
    <dbReference type="NCBI Taxonomy" id="2293840"/>
    <lineage>
        <taxon>Bacteria</taxon>
        <taxon>Pseudomonadati</taxon>
        <taxon>Spirochaetota</taxon>
        <taxon>Spirochaetia</taxon>
        <taxon>Spirochaetales</taxon>
        <taxon>Sphaerochaetaceae</taxon>
        <taxon>Sphaerochaeta</taxon>
    </lineage>
</organism>
<dbReference type="SUPFAM" id="SSF53597">
    <property type="entry name" value="Dihydrofolate reductase-like"/>
    <property type="match status" value="1"/>
</dbReference>
<evidence type="ECO:0000256" key="12">
    <source>
        <dbReference type="ARBA" id="ARBA00023268"/>
    </source>
</evidence>
<feature type="binding site" evidence="15">
    <location>
        <position position="155"/>
    </location>
    <ligand>
        <name>NADP(+)</name>
        <dbReference type="ChEBI" id="CHEBI:58349"/>
    </ligand>
</feature>
<dbReference type="EC" id="1.1.1.193" evidence="13"/>
<feature type="binding site" evidence="16">
    <location>
        <position position="85"/>
    </location>
    <ligand>
        <name>Zn(2+)</name>
        <dbReference type="ChEBI" id="CHEBI:29105"/>
        <note>catalytic</note>
    </ligand>
</feature>
<keyword evidence="6 13" id="KW-0686">Riboflavin biosynthesis</keyword>
<feature type="binding site" evidence="15">
    <location>
        <position position="197"/>
    </location>
    <ligand>
        <name>NADP(+)</name>
        <dbReference type="ChEBI" id="CHEBI:58349"/>
    </ligand>
</feature>
<keyword evidence="10 13" id="KW-0521">NADP</keyword>
<reference evidence="19" key="1">
    <citation type="submission" date="2018-08" db="EMBL/GenBank/DDBJ databases">
        <authorList>
            <person name="Grouzdev D.S."/>
            <person name="Krutkina M.S."/>
        </authorList>
    </citation>
    <scope>NUCLEOTIDE SEQUENCE [LARGE SCALE GENOMIC DNA]</scope>
    <source>
        <strain evidence="19">4-11</strain>
    </source>
</reference>
<dbReference type="EMBL" id="QUWK01000003">
    <property type="protein sequence ID" value="RFU95551.1"/>
    <property type="molecule type" value="Genomic_DNA"/>
</dbReference>
<evidence type="ECO:0000256" key="5">
    <source>
        <dbReference type="ARBA" id="ARBA00007417"/>
    </source>
</evidence>
<feature type="binding site" evidence="15">
    <location>
        <position position="205"/>
    </location>
    <ligand>
        <name>substrate</name>
    </ligand>
</feature>
<feature type="active site" description="Proton donor" evidence="14">
    <location>
        <position position="53"/>
    </location>
</feature>
<evidence type="ECO:0000256" key="8">
    <source>
        <dbReference type="ARBA" id="ARBA00022801"/>
    </source>
</evidence>
<feature type="binding site" evidence="16">
    <location>
        <position position="51"/>
    </location>
    <ligand>
        <name>Zn(2+)</name>
        <dbReference type="ChEBI" id="CHEBI:29105"/>
        <note>catalytic</note>
    </ligand>
</feature>
<proteinExistence type="inferred from homology"/>
<dbReference type="InterPro" id="IPR016193">
    <property type="entry name" value="Cytidine_deaminase-like"/>
</dbReference>
<evidence type="ECO:0000256" key="11">
    <source>
        <dbReference type="ARBA" id="ARBA00023002"/>
    </source>
</evidence>
<comment type="function">
    <text evidence="1 13">Converts 2,5-diamino-6-(ribosylamino)-4(3h)-pyrimidinone 5'-phosphate into 5-amino-6-(ribosylamino)-2,4(1h,3h)-pyrimidinedione 5'-phosphate.</text>
</comment>
<dbReference type="NCBIfam" id="TIGR00227">
    <property type="entry name" value="ribD_Cterm"/>
    <property type="match status" value="1"/>
</dbReference>
<dbReference type="Gene3D" id="3.40.140.10">
    <property type="entry name" value="Cytidine Deaminase, domain 2"/>
    <property type="match status" value="1"/>
</dbReference>
<keyword evidence="12" id="KW-0511">Multifunctional enzyme</keyword>
<dbReference type="GO" id="GO:0009231">
    <property type="term" value="P:riboflavin biosynthetic process"/>
    <property type="evidence" value="ECO:0007669"/>
    <property type="project" value="UniProtKB-UniPathway"/>
</dbReference>
<comment type="caution">
    <text evidence="18">The sequence shown here is derived from an EMBL/GenBank/DDBJ whole genome shotgun (WGS) entry which is preliminary data.</text>
</comment>
<dbReference type="GO" id="GO:0050661">
    <property type="term" value="F:NADP binding"/>
    <property type="evidence" value="ECO:0007669"/>
    <property type="project" value="InterPro"/>
</dbReference>
<comment type="pathway">
    <text evidence="3 13">Cofactor biosynthesis; riboflavin biosynthesis; 5-amino-6-(D-ribitylamino)uracil from GTP: step 3/4.</text>
</comment>
<gene>
    <name evidence="18" type="primary">ribD</name>
    <name evidence="18" type="ORF">DYP60_03500</name>
</gene>
<evidence type="ECO:0000256" key="14">
    <source>
        <dbReference type="PIRSR" id="PIRSR006769-1"/>
    </source>
</evidence>
<accession>A0A372MIE5</accession>
<comment type="cofactor">
    <cofactor evidence="13 16">
        <name>Zn(2+)</name>
        <dbReference type="ChEBI" id="CHEBI:29105"/>
    </cofactor>
    <text evidence="13 16">Binds 1 zinc ion.</text>
</comment>
<dbReference type="InterPro" id="IPR002125">
    <property type="entry name" value="CMP_dCMP_dom"/>
</dbReference>
<dbReference type="InterPro" id="IPR002734">
    <property type="entry name" value="RibDG_C"/>
</dbReference>
<feature type="binding site" evidence="15">
    <location>
        <position position="201"/>
    </location>
    <ligand>
        <name>NADP(+)</name>
        <dbReference type="ChEBI" id="CHEBI:58349"/>
    </ligand>
</feature>
<dbReference type="InterPro" id="IPR024072">
    <property type="entry name" value="DHFR-like_dom_sf"/>
</dbReference>
<evidence type="ECO:0000256" key="15">
    <source>
        <dbReference type="PIRSR" id="PIRSR006769-2"/>
    </source>
</evidence>
<evidence type="ECO:0000256" key="13">
    <source>
        <dbReference type="PIRNR" id="PIRNR006769"/>
    </source>
</evidence>
<dbReference type="PROSITE" id="PS00903">
    <property type="entry name" value="CYT_DCMP_DEAMINASES_1"/>
    <property type="match status" value="1"/>
</dbReference>
<dbReference type="NCBIfam" id="TIGR00326">
    <property type="entry name" value="eubact_ribD"/>
    <property type="match status" value="1"/>
</dbReference>
<dbReference type="Pfam" id="PF00383">
    <property type="entry name" value="dCMP_cyt_deam_1"/>
    <property type="match status" value="1"/>
</dbReference>
<dbReference type="Pfam" id="PF01872">
    <property type="entry name" value="RibD_C"/>
    <property type="match status" value="1"/>
</dbReference>
<dbReference type="AlphaFoldDB" id="A0A372MIE5"/>
<keyword evidence="7 13" id="KW-0479">Metal-binding</keyword>
<comment type="similarity">
    <text evidence="4 13">In the N-terminal section; belongs to the cytidine and deoxycytidylate deaminase family.</text>
</comment>
<evidence type="ECO:0000313" key="18">
    <source>
        <dbReference type="EMBL" id="RFU95551.1"/>
    </source>
</evidence>
<dbReference type="InterPro" id="IPR011549">
    <property type="entry name" value="RibD_C"/>
</dbReference>
<evidence type="ECO:0000313" key="19">
    <source>
        <dbReference type="Proteomes" id="UP000264002"/>
    </source>
</evidence>
<dbReference type="FunFam" id="3.40.140.10:FF:000025">
    <property type="entry name" value="Riboflavin biosynthesis protein RibD"/>
    <property type="match status" value="1"/>
</dbReference>
<dbReference type="InterPro" id="IPR016192">
    <property type="entry name" value="APOBEC/CMP_deaminase_Zn-bd"/>
</dbReference>
<feature type="binding site" evidence="15">
    <location>
        <position position="171"/>
    </location>
    <ligand>
        <name>NADP(+)</name>
        <dbReference type="ChEBI" id="CHEBI:58349"/>
    </ligand>
</feature>
<dbReference type="CDD" id="cd01284">
    <property type="entry name" value="Riboflavin_deaminase-reductase"/>
    <property type="match status" value="1"/>
</dbReference>
<dbReference type="Gene3D" id="3.40.430.10">
    <property type="entry name" value="Dihydrofolate Reductase, subunit A"/>
    <property type="match status" value="1"/>
</dbReference>
<feature type="binding site" evidence="15">
    <location>
        <begin position="298"/>
        <end position="304"/>
    </location>
    <ligand>
        <name>NADP(+)</name>
        <dbReference type="ChEBI" id="CHEBI:58349"/>
    </ligand>
</feature>
<dbReference type="SUPFAM" id="SSF53927">
    <property type="entry name" value="Cytidine deaminase-like"/>
    <property type="match status" value="1"/>
</dbReference>
<evidence type="ECO:0000256" key="10">
    <source>
        <dbReference type="ARBA" id="ARBA00022857"/>
    </source>
</evidence>
<dbReference type="InterPro" id="IPR050765">
    <property type="entry name" value="Riboflavin_Biosynth_HTPR"/>
</dbReference>
<evidence type="ECO:0000256" key="4">
    <source>
        <dbReference type="ARBA" id="ARBA00005259"/>
    </source>
</evidence>
<keyword evidence="19" id="KW-1185">Reference proteome</keyword>
<evidence type="ECO:0000256" key="9">
    <source>
        <dbReference type="ARBA" id="ARBA00022833"/>
    </source>
</evidence>
<keyword evidence="11 13" id="KW-0560">Oxidoreductase</keyword>
<dbReference type="PANTHER" id="PTHR38011:SF7">
    <property type="entry name" value="2,5-DIAMINO-6-RIBOSYLAMINO-4(3H)-PYRIMIDINONE 5'-PHOSPHATE REDUCTASE"/>
    <property type="match status" value="1"/>
</dbReference>
<evidence type="ECO:0000256" key="3">
    <source>
        <dbReference type="ARBA" id="ARBA00004910"/>
    </source>
</evidence>